<evidence type="ECO:0000313" key="1">
    <source>
        <dbReference type="EMBL" id="HIV24538.1"/>
    </source>
</evidence>
<protein>
    <submittedName>
        <fullName evidence="1">DUF2284 domain-containing protein</fullName>
    </submittedName>
</protein>
<dbReference type="EMBL" id="DVOO01000007">
    <property type="protein sequence ID" value="HIV24538.1"/>
    <property type="molecule type" value="Genomic_DNA"/>
</dbReference>
<accession>A0A9D1TA01</accession>
<dbReference type="AlphaFoldDB" id="A0A9D1TA01"/>
<gene>
    <name evidence="1" type="ORF">IAB71_01935</name>
</gene>
<organism evidence="1 2">
    <name type="scientific">Candidatus Scatomonas pullistercoris</name>
    <dbReference type="NCBI Taxonomy" id="2840920"/>
    <lineage>
        <taxon>Bacteria</taxon>
        <taxon>Bacillati</taxon>
        <taxon>Bacillota</taxon>
        <taxon>Clostridia</taxon>
        <taxon>Lachnospirales</taxon>
        <taxon>Lachnospiraceae</taxon>
        <taxon>Lachnospiraceae incertae sedis</taxon>
        <taxon>Candidatus Scatomonas</taxon>
    </lineage>
</organism>
<dbReference type="Proteomes" id="UP000824169">
    <property type="component" value="Unassembled WGS sequence"/>
</dbReference>
<reference evidence="1" key="1">
    <citation type="submission" date="2020-10" db="EMBL/GenBank/DDBJ databases">
        <authorList>
            <person name="Gilroy R."/>
        </authorList>
    </citation>
    <scope>NUCLEOTIDE SEQUENCE</scope>
    <source>
        <strain evidence="1">CHK188-20938</strain>
    </source>
</reference>
<dbReference type="InterPro" id="IPR019271">
    <property type="entry name" value="DUF2284_metal-binding"/>
</dbReference>
<sequence length="182" mass="20094">MQKEEMESLAREAGFTNTAVIPADQLVFDPSLRKYCEDNLCGNYGKNYSCPPECGTPEEMKARTEQYRLAWIFQTIAEADWKDAAALKAVRDGHNARSRRLIGELRKRGEEGLAMLAGPCSACEVCASAGGSPCNFPEEQVSCISAYCMSAEKMADTAGIPYWCGEGRVAFFSLYLMERKEG</sequence>
<evidence type="ECO:0000313" key="2">
    <source>
        <dbReference type="Proteomes" id="UP000824169"/>
    </source>
</evidence>
<proteinExistence type="predicted"/>
<name>A0A9D1TA01_9FIRM</name>
<comment type="caution">
    <text evidence="1">The sequence shown here is derived from an EMBL/GenBank/DDBJ whole genome shotgun (WGS) entry which is preliminary data.</text>
</comment>
<dbReference type="Pfam" id="PF10050">
    <property type="entry name" value="DUF2284"/>
    <property type="match status" value="1"/>
</dbReference>
<reference evidence="1" key="2">
    <citation type="journal article" date="2021" name="PeerJ">
        <title>Extensive microbial diversity within the chicken gut microbiome revealed by metagenomics and culture.</title>
        <authorList>
            <person name="Gilroy R."/>
            <person name="Ravi A."/>
            <person name="Getino M."/>
            <person name="Pursley I."/>
            <person name="Horton D.L."/>
            <person name="Alikhan N.F."/>
            <person name="Baker D."/>
            <person name="Gharbi K."/>
            <person name="Hall N."/>
            <person name="Watson M."/>
            <person name="Adriaenssens E.M."/>
            <person name="Foster-Nyarko E."/>
            <person name="Jarju S."/>
            <person name="Secka A."/>
            <person name="Antonio M."/>
            <person name="Oren A."/>
            <person name="Chaudhuri R.R."/>
            <person name="La Ragione R."/>
            <person name="Hildebrand F."/>
            <person name="Pallen M.J."/>
        </authorList>
    </citation>
    <scope>NUCLEOTIDE SEQUENCE</scope>
    <source>
        <strain evidence="1">CHK188-20938</strain>
    </source>
</reference>